<gene>
    <name evidence="1" type="ORF">LWI28_000349</name>
</gene>
<accession>A0AAD5JHT9</accession>
<dbReference type="EMBL" id="JAJSOW010000003">
    <property type="protein sequence ID" value="KAI9193807.1"/>
    <property type="molecule type" value="Genomic_DNA"/>
</dbReference>
<dbReference type="Proteomes" id="UP001064489">
    <property type="component" value="Chromosome 1"/>
</dbReference>
<reference evidence="1" key="2">
    <citation type="submission" date="2023-02" db="EMBL/GenBank/DDBJ databases">
        <authorList>
            <person name="Swenson N.G."/>
            <person name="Wegrzyn J.L."/>
            <person name="Mcevoy S.L."/>
        </authorList>
    </citation>
    <scope>NUCLEOTIDE SEQUENCE</scope>
    <source>
        <strain evidence="1">91603</strain>
        <tissue evidence="1">Leaf</tissue>
    </source>
</reference>
<evidence type="ECO:0000313" key="1">
    <source>
        <dbReference type="EMBL" id="KAI9193807.1"/>
    </source>
</evidence>
<keyword evidence="2" id="KW-1185">Reference proteome</keyword>
<comment type="caution">
    <text evidence="1">The sequence shown here is derived from an EMBL/GenBank/DDBJ whole genome shotgun (WGS) entry which is preliminary data.</text>
</comment>
<dbReference type="AlphaFoldDB" id="A0AAD5JHT9"/>
<protein>
    <submittedName>
        <fullName evidence="1">Uncharacterized protein</fullName>
    </submittedName>
</protein>
<proteinExistence type="predicted"/>
<organism evidence="1 2">
    <name type="scientific">Acer negundo</name>
    <name type="common">Box elder</name>
    <dbReference type="NCBI Taxonomy" id="4023"/>
    <lineage>
        <taxon>Eukaryota</taxon>
        <taxon>Viridiplantae</taxon>
        <taxon>Streptophyta</taxon>
        <taxon>Embryophyta</taxon>
        <taxon>Tracheophyta</taxon>
        <taxon>Spermatophyta</taxon>
        <taxon>Magnoliopsida</taxon>
        <taxon>eudicotyledons</taxon>
        <taxon>Gunneridae</taxon>
        <taxon>Pentapetalae</taxon>
        <taxon>rosids</taxon>
        <taxon>malvids</taxon>
        <taxon>Sapindales</taxon>
        <taxon>Sapindaceae</taxon>
        <taxon>Hippocastanoideae</taxon>
        <taxon>Acereae</taxon>
        <taxon>Acer</taxon>
    </lineage>
</organism>
<sequence>MKVNHEVAGPDFVAGLRRGLANRKGPHYGRAEFSDLLDRKMAGIRVGGVWLDDPYCTRTLMSGANSFSGIGNSTGGVRLDDPHCTHTLTLLQASGPDCGRSAVGVRLRPALDPHYKATDDPLPFLLPLFCRNHRNTLPNLSLHHFLQLRT</sequence>
<name>A0AAD5JHT9_ACENE</name>
<evidence type="ECO:0000313" key="2">
    <source>
        <dbReference type="Proteomes" id="UP001064489"/>
    </source>
</evidence>
<reference evidence="1" key="1">
    <citation type="journal article" date="2022" name="Plant J.">
        <title>Strategies of tolerance reflected in two North American maple genomes.</title>
        <authorList>
            <person name="McEvoy S.L."/>
            <person name="Sezen U.U."/>
            <person name="Trouern-Trend A."/>
            <person name="McMahon S.M."/>
            <person name="Schaberg P.G."/>
            <person name="Yang J."/>
            <person name="Wegrzyn J.L."/>
            <person name="Swenson N.G."/>
        </authorList>
    </citation>
    <scope>NUCLEOTIDE SEQUENCE</scope>
    <source>
        <strain evidence="1">91603</strain>
    </source>
</reference>